<dbReference type="InterPro" id="IPR001763">
    <property type="entry name" value="Rhodanese-like_dom"/>
</dbReference>
<dbReference type="SUPFAM" id="SSF52821">
    <property type="entry name" value="Rhodanese/Cell cycle control phosphatase"/>
    <property type="match status" value="1"/>
</dbReference>
<dbReference type="RefSeq" id="WP_036994410.1">
    <property type="nucleotide sequence ID" value="NZ_AJMR01000230.1"/>
</dbReference>
<protein>
    <submittedName>
        <fullName evidence="3">Rhodanese domain protein</fullName>
    </submittedName>
</protein>
<sequence length="146" mass="16793">MRLLPILLLCLASLANAQEAPMQVAGAMTVNVLQARYLYERGVVFVDVRPTREWTWGHIHGALHLDLLGRFDDLAQPHWPRQAPLVIYCDSDVCPQSAEAVRRAVSWGYRQVFYFREGFFAWQLLDFPQGKGLEGERVVFNQPDHR</sequence>
<feature type="chain" id="PRO_5042192392" evidence="1">
    <location>
        <begin position="18"/>
        <end position="146"/>
    </location>
</feature>
<evidence type="ECO:0000313" key="3">
    <source>
        <dbReference type="EMBL" id="BAU75667.1"/>
    </source>
</evidence>
<dbReference type="PROSITE" id="PS50206">
    <property type="entry name" value="RHODANESE_3"/>
    <property type="match status" value="1"/>
</dbReference>
<dbReference type="EMBL" id="AP014862">
    <property type="protein sequence ID" value="BAU75667.1"/>
    <property type="molecule type" value="Genomic_DNA"/>
</dbReference>
<feature type="signal peptide" evidence="1">
    <location>
        <begin position="1"/>
        <end position="17"/>
    </location>
</feature>
<keyword evidence="1" id="KW-0732">Signal</keyword>
<feature type="domain" description="Rhodanese" evidence="2">
    <location>
        <begin position="39"/>
        <end position="131"/>
    </location>
</feature>
<dbReference type="AlphaFoldDB" id="A0AAD1C439"/>
<evidence type="ECO:0000256" key="1">
    <source>
        <dbReference type="SAM" id="SignalP"/>
    </source>
</evidence>
<dbReference type="CDD" id="cd00158">
    <property type="entry name" value="RHOD"/>
    <property type="match status" value="1"/>
</dbReference>
<organism evidence="3 4">
    <name type="scientific">Metapseudomonas furukawaii</name>
    <name type="common">Pseudomonas furukawaii</name>
    <dbReference type="NCBI Taxonomy" id="1149133"/>
    <lineage>
        <taxon>Bacteria</taxon>
        <taxon>Pseudomonadati</taxon>
        <taxon>Pseudomonadota</taxon>
        <taxon>Gammaproteobacteria</taxon>
        <taxon>Pseudomonadales</taxon>
        <taxon>Pseudomonadaceae</taxon>
        <taxon>Metapseudomonas</taxon>
    </lineage>
</organism>
<dbReference type="Gene3D" id="3.40.250.10">
    <property type="entry name" value="Rhodanese-like domain"/>
    <property type="match status" value="1"/>
</dbReference>
<dbReference type="SMART" id="SM00450">
    <property type="entry name" value="RHOD"/>
    <property type="match status" value="1"/>
</dbReference>
<evidence type="ECO:0000313" key="4">
    <source>
        <dbReference type="Proteomes" id="UP000218554"/>
    </source>
</evidence>
<dbReference type="Proteomes" id="UP000218554">
    <property type="component" value="Chromosome"/>
</dbReference>
<dbReference type="KEGG" id="pfuw:KF707C_39790"/>
<gene>
    <name evidence="3" type="ORF">KF707C_39790</name>
</gene>
<evidence type="ECO:0000259" key="2">
    <source>
        <dbReference type="PROSITE" id="PS50206"/>
    </source>
</evidence>
<reference evidence="4" key="1">
    <citation type="submission" date="2015-05" db="EMBL/GenBank/DDBJ databases">
        <title>Draft genome sequencing of a biphenyl-degrading bacterium, Pseudomonas balearica KF707 (=NBRC110670).</title>
        <authorList>
            <person name="Kimura N."/>
            <person name="Hirose J."/>
            <person name="Watanabe T."/>
            <person name="Suenaga H."/>
            <person name="Fujihara H."/>
            <person name="Noguchi M."/>
            <person name="Hashimoto M."/>
            <person name="Shimodaira J."/>
            <person name="Tsuchikane K."/>
            <person name="Hosoyama A."/>
            <person name="Yamazoe A."/>
            <person name="Fujita N."/>
            <person name="Furukawa K."/>
        </authorList>
    </citation>
    <scope>NUCLEOTIDE SEQUENCE [LARGE SCALE GENOMIC DNA]</scope>
    <source>
        <strain evidence="4">DSM 10086 / NBRC 110670 / KF707</strain>
    </source>
</reference>
<proteinExistence type="predicted"/>
<name>A0AAD1C439_METFU</name>
<keyword evidence="4" id="KW-1185">Reference proteome</keyword>
<dbReference type="InterPro" id="IPR036873">
    <property type="entry name" value="Rhodanese-like_dom_sf"/>
</dbReference>
<reference evidence="3 4" key="2">
    <citation type="journal article" date="2017" name="Int. J. Syst. Evol. Microbiol.">
        <title>Pseudomonas furukawaii sp. nov., a polychlorinated biphenyl-degrading bacterium isolated from biphenyl-contaminated soil in Japan.</title>
        <authorList>
            <person name="Kimura N."/>
            <person name="Watanabe T."/>
            <person name="Suenaga H."/>
            <person name="Fujihara H."/>
            <person name="Futagami T."/>
            <person name="Goto M."/>
            <person name="Hanada S."/>
            <person name="Hirose J."/>
        </authorList>
    </citation>
    <scope>NUCLEOTIDE SEQUENCE [LARGE SCALE GENOMIC DNA]</scope>
    <source>
        <strain evidence="4">DSM 10086 / NBRC 110670 / KF707</strain>
    </source>
</reference>
<dbReference type="Pfam" id="PF00581">
    <property type="entry name" value="Rhodanese"/>
    <property type="match status" value="1"/>
</dbReference>
<accession>A0AAD1C439</accession>